<protein>
    <recommendedName>
        <fullName evidence="5">Proteasome maturation protein</fullName>
    </recommendedName>
</protein>
<gene>
    <name evidence="3" type="ORF">ABEB36_005997</name>
</gene>
<comment type="similarity">
    <text evidence="2">Belongs to the POMP/UMP1 family.</text>
</comment>
<dbReference type="PANTHER" id="PTHR12828">
    <property type="entry name" value="PROTEASOME MATURATION PROTEIN UMP1"/>
    <property type="match status" value="1"/>
</dbReference>
<dbReference type="EMBL" id="JBDJPC010000004">
    <property type="protein sequence ID" value="KAL1506674.1"/>
    <property type="molecule type" value="Genomic_DNA"/>
</dbReference>
<comment type="caution">
    <text evidence="3">The sequence shown here is derived from an EMBL/GenBank/DDBJ whole genome shotgun (WGS) entry which is preliminary data.</text>
</comment>
<evidence type="ECO:0000256" key="1">
    <source>
        <dbReference type="ARBA" id="ARBA00023186"/>
    </source>
</evidence>
<dbReference type="Pfam" id="PF05348">
    <property type="entry name" value="UMP1"/>
    <property type="match status" value="1"/>
</dbReference>
<dbReference type="PANTHER" id="PTHR12828:SF3">
    <property type="entry name" value="PROTEASOME MATURATION PROTEIN"/>
    <property type="match status" value="1"/>
</dbReference>
<sequence length="141" mass="15525">MSFGLPSLKTKPSLPSEYGFKEGQFGVPEVMKTGLGSARGTVENVHPLAQSEKNYHQNMHKMNMQVLRNIQGIHAPLKITMELKSARKIGHLPIIKSSNIMLESLTGNDLEITPEDVFNTGEFLEVAGQPHAVLEKSLGIF</sequence>
<evidence type="ECO:0008006" key="5">
    <source>
        <dbReference type="Google" id="ProtNLM"/>
    </source>
</evidence>
<accession>A0ABD1F1C9</accession>
<evidence type="ECO:0000313" key="4">
    <source>
        <dbReference type="Proteomes" id="UP001566132"/>
    </source>
</evidence>
<keyword evidence="4" id="KW-1185">Reference proteome</keyword>
<organism evidence="3 4">
    <name type="scientific">Hypothenemus hampei</name>
    <name type="common">Coffee berry borer</name>
    <dbReference type="NCBI Taxonomy" id="57062"/>
    <lineage>
        <taxon>Eukaryota</taxon>
        <taxon>Metazoa</taxon>
        <taxon>Ecdysozoa</taxon>
        <taxon>Arthropoda</taxon>
        <taxon>Hexapoda</taxon>
        <taxon>Insecta</taxon>
        <taxon>Pterygota</taxon>
        <taxon>Neoptera</taxon>
        <taxon>Endopterygota</taxon>
        <taxon>Coleoptera</taxon>
        <taxon>Polyphaga</taxon>
        <taxon>Cucujiformia</taxon>
        <taxon>Curculionidae</taxon>
        <taxon>Scolytinae</taxon>
        <taxon>Hypothenemus</taxon>
    </lineage>
</organism>
<proteinExistence type="inferred from homology"/>
<dbReference type="Proteomes" id="UP001566132">
    <property type="component" value="Unassembled WGS sequence"/>
</dbReference>
<reference evidence="3 4" key="1">
    <citation type="submission" date="2024-05" db="EMBL/GenBank/DDBJ databases">
        <title>Genetic variation in Jamaican populations of the coffee berry borer (Hypothenemus hampei).</title>
        <authorList>
            <person name="Errbii M."/>
            <person name="Myrie A."/>
        </authorList>
    </citation>
    <scope>NUCLEOTIDE SEQUENCE [LARGE SCALE GENOMIC DNA]</scope>
    <source>
        <strain evidence="3">JA-Hopewell-2020-01-JO</strain>
        <tissue evidence="3">Whole body</tissue>
    </source>
</reference>
<dbReference type="AlphaFoldDB" id="A0ABD1F1C9"/>
<dbReference type="InterPro" id="IPR008012">
    <property type="entry name" value="Ump1"/>
</dbReference>
<evidence type="ECO:0000256" key="2">
    <source>
        <dbReference type="ARBA" id="ARBA00043974"/>
    </source>
</evidence>
<evidence type="ECO:0000313" key="3">
    <source>
        <dbReference type="EMBL" id="KAL1506674.1"/>
    </source>
</evidence>
<keyword evidence="1" id="KW-0143">Chaperone</keyword>
<name>A0ABD1F1C9_HYPHA</name>